<dbReference type="Proteomes" id="UP001060261">
    <property type="component" value="Chromosome"/>
</dbReference>
<gene>
    <name evidence="4" type="primary">hsdR</name>
    <name evidence="4" type="ORF">N0D28_03425</name>
</gene>
<protein>
    <submittedName>
        <fullName evidence="4">Type I restriction-modification system endonuclease</fullName>
        <ecNumber evidence="4">3.1.21.3</ecNumber>
    </submittedName>
</protein>
<dbReference type="Gene3D" id="3.40.50.300">
    <property type="entry name" value="P-loop containing nucleotide triphosphate hydrolases"/>
    <property type="match status" value="2"/>
</dbReference>
<proteinExistence type="predicted"/>
<dbReference type="InterPro" id="IPR013670">
    <property type="entry name" value="EcoEI_R_C_dom"/>
</dbReference>
<feature type="domain" description="Helicase C-terminal" evidence="3">
    <location>
        <begin position="646"/>
        <end position="800"/>
    </location>
</feature>
<dbReference type="NCBIfam" id="NF008521">
    <property type="entry name" value="PRK11448.1"/>
    <property type="match status" value="1"/>
</dbReference>
<dbReference type="EMBL" id="CP104213">
    <property type="protein sequence ID" value="UWX64722.1"/>
    <property type="molecule type" value="Genomic_DNA"/>
</dbReference>
<evidence type="ECO:0000313" key="5">
    <source>
        <dbReference type="Proteomes" id="UP001060261"/>
    </source>
</evidence>
<sequence>MLEGNFSFLAPYEPQLALMGALAEKYYLDDPNTALLKIRQFGELLSQVVAARSGQLGDPDESQQVRLAQLQREGVLPKEVWQLLTVMRRSGNAANHAFTGEREQALELLKFAWIVGVWLMRTFHDPAYQRGDFLEPQVLQQPGAEAAGLKALLAQAEAGRAEAERRLAEQQAAAPRDTATIIARGRRAADHLDLNEAQTRQLIDAQLCAAGWEVDTAALTYANGTRPAKGRNLAIAEWPTSSGPTDYALFVGMTPVAVVEAKRKNKAVMGSLEQAARYSRTFRLGMPGLTLPFGPWGEAANAYFVPFLYATNGRAYLAQLQAESGIWFRDTRRGVNPAHPLPGWHSPAELWAMLEQNTEAADSALDAEPLDYTVGLRPYQKDAIKAVEQAVAGGKREMLLAMATGTGKTKTAIALIYRLLKAGRFRRVLFLVDRETLGEQAGNDFKTTRLEGTRTFAETFNLTAIDGGSIDTETSVHVATVQGLVRRVLGESPPSVGTYDLIVVDEAHRGYTLDKELAEAELGWRSEADYVSKYRQVLEHFDAVKVALTATPALHTTQIFGLPVFAYTYREAVLDGYLIDHDPPILIKTELSENGIHWKRGEEIATYTPGADATELYQAPDDIGLEVQDFNRKVIAQGFNRAVAAELAQQLNPHGPEKTLIFCATDRHADEVVQLLKDAFREVYGEVDDSAVVKITGASDRPLELTRRYRNELLPTVAVTVDLLTTGIDVPRISNLVFLRRVGSRILFEQMLGRATRRCDEIGKTTFRIYDAVRAYEAIADFSTMQPVVTQPKRTFSTLLGDIASAPTREARALLRDELSAKLGRIKNRLTPAARDTFEGETGQTMEAYLAGLRQLEPDALPAFIAKQQVVMEILDSGRTRGGQPIFISDHEDHVTAVVQEYPGGVRAEDYLSGFTRYVQDNRDRVPALLTVLTRPGSLTRSSLHDLKRALDQEGFSEITLQRAFASVKQVDAAASIIGFIRAAAENETPQPFDARVDAALARLLGSRAWTPPQQQWLKRLAGQLKANGVVDQESLDQPTNPVVLQMGGFERLSKVIFGGELPLILTQFQTEVWEAGSWRQGA</sequence>
<dbReference type="InterPro" id="IPR050742">
    <property type="entry name" value="Helicase_Restrict-Modif_Enz"/>
</dbReference>
<dbReference type="Pfam" id="PF00271">
    <property type="entry name" value="Helicase_C"/>
    <property type="match status" value="1"/>
</dbReference>
<dbReference type="Pfam" id="PF04851">
    <property type="entry name" value="ResIII"/>
    <property type="match status" value="1"/>
</dbReference>
<dbReference type="Pfam" id="PF08463">
    <property type="entry name" value="EcoEI_R_C"/>
    <property type="match status" value="1"/>
</dbReference>
<dbReference type="EC" id="3.1.21.3" evidence="4"/>
<reference evidence="4" key="1">
    <citation type="submission" date="2022-09" db="EMBL/GenBank/DDBJ databases">
        <title>genome sequence of Deinococcus rubellus.</title>
        <authorList>
            <person name="Srinivasan S."/>
        </authorList>
    </citation>
    <scope>NUCLEOTIDE SEQUENCE</scope>
    <source>
        <strain evidence="4">Ant6</strain>
    </source>
</reference>
<dbReference type="RefSeq" id="WP_260560983.1">
    <property type="nucleotide sequence ID" value="NZ_BAABEC010000009.1"/>
</dbReference>
<evidence type="ECO:0000313" key="4">
    <source>
        <dbReference type="EMBL" id="UWX64722.1"/>
    </source>
</evidence>
<keyword evidence="5" id="KW-1185">Reference proteome</keyword>
<keyword evidence="1" id="KW-0175">Coiled coil</keyword>
<dbReference type="PANTHER" id="PTHR47396">
    <property type="entry name" value="TYPE I RESTRICTION ENZYME ECOKI R PROTEIN"/>
    <property type="match status" value="1"/>
</dbReference>
<keyword evidence="4" id="KW-0255">Endonuclease</keyword>
<dbReference type="SUPFAM" id="SSF52540">
    <property type="entry name" value="P-loop containing nucleoside triphosphate hydrolases"/>
    <property type="match status" value="1"/>
</dbReference>
<evidence type="ECO:0000259" key="3">
    <source>
        <dbReference type="PROSITE" id="PS51194"/>
    </source>
</evidence>
<dbReference type="CDD" id="cd18032">
    <property type="entry name" value="DEXHc_RE_I_III_res"/>
    <property type="match status" value="1"/>
</dbReference>
<feature type="coiled-coil region" evidence="1">
    <location>
        <begin position="146"/>
        <end position="173"/>
    </location>
</feature>
<dbReference type="PANTHER" id="PTHR47396:SF1">
    <property type="entry name" value="ATP-DEPENDENT HELICASE IRC3-RELATED"/>
    <property type="match status" value="1"/>
</dbReference>
<dbReference type="PROSITE" id="PS51194">
    <property type="entry name" value="HELICASE_CTER"/>
    <property type="match status" value="1"/>
</dbReference>
<organism evidence="4 5">
    <name type="scientific">Deinococcus rubellus</name>
    <dbReference type="NCBI Taxonomy" id="1889240"/>
    <lineage>
        <taxon>Bacteria</taxon>
        <taxon>Thermotogati</taxon>
        <taxon>Deinococcota</taxon>
        <taxon>Deinococci</taxon>
        <taxon>Deinococcales</taxon>
        <taxon>Deinococcaceae</taxon>
        <taxon>Deinococcus</taxon>
    </lineage>
</organism>
<dbReference type="InterPro" id="IPR014001">
    <property type="entry name" value="Helicase_ATP-bd"/>
</dbReference>
<dbReference type="InterPro" id="IPR001650">
    <property type="entry name" value="Helicase_C-like"/>
</dbReference>
<evidence type="ECO:0000259" key="2">
    <source>
        <dbReference type="PROSITE" id="PS51192"/>
    </source>
</evidence>
<dbReference type="InterPro" id="IPR027417">
    <property type="entry name" value="P-loop_NTPase"/>
</dbReference>
<evidence type="ECO:0000256" key="1">
    <source>
        <dbReference type="SAM" id="Coils"/>
    </source>
</evidence>
<dbReference type="Gene3D" id="3.90.1570.30">
    <property type="match status" value="1"/>
</dbReference>
<dbReference type="InterPro" id="IPR006935">
    <property type="entry name" value="Helicase/UvrB_N"/>
</dbReference>
<keyword evidence="4" id="KW-0378">Hydrolase</keyword>
<dbReference type="SMART" id="SM00487">
    <property type="entry name" value="DEXDc"/>
    <property type="match status" value="1"/>
</dbReference>
<accession>A0ABY5YKU3</accession>
<name>A0ABY5YKU3_9DEIO</name>
<keyword evidence="4" id="KW-0540">Nuclease</keyword>
<feature type="domain" description="Helicase ATP-binding" evidence="2">
    <location>
        <begin position="389"/>
        <end position="570"/>
    </location>
</feature>
<dbReference type="CDD" id="cd18799">
    <property type="entry name" value="SF2_C_EcoAI-like"/>
    <property type="match status" value="1"/>
</dbReference>
<dbReference type="PROSITE" id="PS51192">
    <property type="entry name" value="HELICASE_ATP_BIND_1"/>
    <property type="match status" value="1"/>
</dbReference>
<dbReference type="GO" id="GO:0009035">
    <property type="term" value="F:type I site-specific deoxyribonuclease activity"/>
    <property type="evidence" value="ECO:0007669"/>
    <property type="project" value="UniProtKB-EC"/>
</dbReference>